<reference evidence="3" key="1">
    <citation type="journal article" date="2019" name="Int. J. Syst. Evol. Microbiol.">
        <title>The Global Catalogue of Microorganisms (GCM) 10K type strain sequencing project: providing services to taxonomists for standard genome sequencing and annotation.</title>
        <authorList>
            <consortium name="The Broad Institute Genomics Platform"/>
            <consortium name="The Broad Institute Genome Sequencing Center for Infectious Disease"/>
            <person name="Wu L."/>
            <person name="Ma J."/>
        </authorList>
    </citation>
    <scope>NUCLEOTIDE SEQUENCE [LARGE SCALE GENOMIC DNA]</scope>
    <source>
        <strain evidence="3">CCUG 53762</strain>
    </source>
</reference>
<evidence type="ECO:0000256" key="1">
    <source>
        <dbReference type="SAM" id="Phobius"/>
    </source>
</evidence>
<dbReference type="EMBL" id="JBHUDG010000001">
    <property type="protein sequence ID" value="MFD1628374.1"/>
    <property type="molecule type" value="Genomic_DNA"/>
</dbReference>
<keyword evidence="1" id="KW-0472">Membrane</keyword>
<keyword evidence="1" id="KW-0812">Transmembrane</keyword>
<comment type="caution">
    <text evidence="2">The sequence shown here is derived from an EMBL/GenBank/DDBJ whole genome shotgun (WGS) entry which is preliminary data.</text>
</comment>
<keyword evidence="3" id="KW-1185">Reference proteome</keyword>
<proteinExistence type="predicted"/>
<dbReference type="RefSeq" id="WP_379660761.1">
    <property type="nucleotide sequence ID" value="NZ_JBHUDG010000001.1"/>
</dbReference>
<feature type="transmembrane region" description="Helical" evidence="1">
    <location>
        <begin position="7"/>
        <end position="28"/>
    </location>
</feature>
<gene>
    <name evidence="2" type="ORF">ACFSAH_00715</name>
</gene>
<protein>
    <submittedName>
        <fullName evidence="2">Stationary phase survival protein SurE</fullName>
    </submittedName>
</protein>
<dbReference type="Proteomes" id="UP001597118">
    <property type="component" value="Unassembled WGS sequence"/>
</dbReference>
<evidence type="ECO:0000313" key="3">
    <source>
        <dbReference type="Proteomes" id="UP001597118"/>
    </source>
</evidence>
<sequence>MFKKDSLVLGVLYGLALPSLAFLVVDFIMSHVEVLKKADLLYIGCVALNFFSFNKASKKYQEQTARGIILATFICSAIFAYYKLNQH</sequence>
<keyword evidence="1" id="KW-1133">Transmembrane helix</keyword>
<organism evidence="2 3">
    <name type="scientific">Pseudopedobacter beijingensis</name>
    <dbReference type="NCBI Taxonomy" id="1207056"/>
    <lineage>
        <taxon>Bacteria</taxon>
        <taxon>Pseudomonadati</taxon>
        <taxon>Bacteroidota</taxon>
        <taxon>Sphingobacteriia</taxon>
        <taxon>Sphingobacteriales</taxon>
        <taxon>Sphingobacteriaceae</taxon>
        <taxon>Pseudopedobacter</taxon>
    </lineage>
</organism>
<accession>A0ABW4I8N2</accession>
<name>A0ABW4I8N2_9SPHI</name>
<feature type="transmembrane region" description="Helical" evidence="1">
    <location>
        <begin position="64"/>
        <end position="82"/>
    </location>
</feature>
<evidence type="ECO:0000313" key="2">
    <source>
        <dbReference type="EMBL" id="MFD1628374.1"/>
    </source>
</evidence>